<evidence type="ECO:0000313" key="7">
    <source>
        <dbReference type="Proteomes" id="UP000270296"/>
    </source>
</evidence>
<dbReference type="GO" id="GO:0006508">
    <property type="term" value="P:proteolysis"/>
    <property type="evidence" value="ECO:0007669"/>
    <property type="project" value="UniProtKB-KW"/>
</dbReference>
<dbReference type="SMART" id="SM00645">
    <property type="entry name" value="Pept_C1"/>
    <property type="match status" value="1"/>
</dbReference>
<comment type="similarity">
    <text evidence="1">Belongs to the peptidase C1 family.</text>
</comment>
<dbReference type="InterPro" id="IPR025660">
    <property type="entry name" value="Pept_his_AS"/>
</dbReference>
<name>A0A183ISL6_9BILA</name>
<proteinExistence type="inferred from homology"/>
<sequence length="307" mass="34801">MVEAADWHGLNDRLLGMSKENIARMYGTQLLSEKFHLPPPPINSQKMRNFEPPTDFDARQKWSTCESLKLIRDQSNCGSCWAVSSASVMSDRICIASNGNHQPYISDEFITACCRFFSYGCQGGSPLGAFLFWQFGIPTGGPFNTTYGCQPYTIYCNGCKYTAPTPPCSHECIPEYHGTFENSLYYGTNVHWIRNNTMAQYEIMNAGPIDVTFLVYTDFMYYKGGIYQHVWGKFEAAHAVRLIGWGIEENEPYWLVTNSWGTKWGMNGMTQMSQLKVLFALIGLFKIRRGINECDIEENMLAGDAKL</sequence>
<evidence type="ECO:0000313" key="6">
    <source>
        <dbReference type="EMBL" id="VDP10416.1"/>
    </source>
</evidence>
<dbReference type="OrthoDB" id="640249at2759"/>
<evidence type="ECO:0000313" key="8">
    <source>
        <dbReference type="WBParaSite" id="SBAD_0000687101-mRNA-1"/>
    </source>
</evidence>
<dbReference type="Gene3D" id="3.90.70.10">
    <property type="entry name" value="Cysteine proteinases"/>
    <property type="match status" value="1"/>
</dbReference>
<keyword evidence="7" id="KW-1185">Reference proteome</keyword>
<dbReference type="PROSITE" id="PS00139">
    <property type="entry name" value="THIOL_PROTEASE_CYS"/>
    <property type="match status" value="1"/>
</dbReference>
<reference evidence="8" key="1">
    <citation type="submission" date="2016-06" db="UniProtKB">
        <authorList>
            <consortium name="WormBaseParasite"/>
        </authorList>
    </citation>
    <scope>IDENTIFICATION</scope>
</reference>
<dbReference type="SUPFAM" id="SSF54001">
    <property type="entry name" value="Cysteine proteinases"/>
    <property type="match status" value="1"/>
</dbReference>
<evidence type="ECO:0000259" key="5">
    <source>
        <dbReference type="SMART" id="SM00645"/>
    </source>
</evidence>
<evidence type="ECO:0000256" key="1">
    <source>
        <dbReference type="ARBA" id="ARBA00008455"/>
    </source>
</evidence>
<evidence type="ECO:0000256" key="3">
    <source>
        <dbReference type="ARBA" id="ARBA00022801"/>
    </source>
</evidence>
<evidence type="ECO:0000256" key="2">
    <source>
        <dbReference type="ARBA" id="ARBA00022670"/>
    </source>
</evidence>
<dbReference type="Pfam" id="PF00112">
    <property type="entry name" value="Peptidase_C1"/>
    <property type="match status" value="1"/>
</dbReference>
<dbReference type="InterPro" id="IPR000169">
    <property type="entry name" value="Pept_cys_AS"/>
</dbReference>
<dbReference type="AlphaFoldDB" id="A0A183ISL6"/>
<gene>
    <name evidence="6" type="ORF">SBAD_LOCUS6613</name>
</gene>
<dbReference type="InterPro" id="IPR013128">
    <property type="entry name" value="Peptidase_C1A"/>
</dbReference>
<dbReference type="GO" id="GO:0008234">
    <property type="term" value="F:cysteine-type peptidase activity"/>
    <property type="evidence" value="ECO:0007669"/>
    <property type="project" value="UniProtKB-KW"/>
</dbReference>
<keyword evidence="3" id="KW-0378">Hydrolase</keyword>
<dbReference type="CDD" id="cd02620">
    <property type="entry name" value="Peptidase_C1A_CathepsinB"/>
    <property type="match status" value="1"/>
</dbReference>
<dbReference type="WBParaSite" id="SBAD_0000687101-mRNA-1">
    <property type="protein sequence ID" value="SBAD_0000687101-mRNA-1"/>
    <property type="gene ID" value="SBAD_0000687101"/>
</dbReference>
<dbReference type="InterPro" id="IPR000668">
    <property type="entry name" value="Peptidase_C1A_C"/>
</dbReference>
<protein>
    <submittedName>
        <fullName evidence="8">Pept_C1 domain-containing protein</fullName>
    </submittedName>
</protein>
<feature type="domain" description="Peptidase C1A papain C-terminal" evidence="5">
    <location>
        <begin position="52"/>
        <end position="304"/>
    </location>
</feature>
<keyword evidence="4" id="KW-0788">Thiol protease</keyword>
<dbReference type="PROSITE" id="PS00639">
    <property type="entry name" value="THIOL_PROTEASE_HIS"/>
    <property type="match status" value="1"/>
</dbReference>
<keyword evidence="2" id="KW-0645">Protease</keyword>
<dbReference type="EMBL" id="UZAM01009899">
    <property type="protein sequence ID" value="VDP10416.1"/>
    <property type="molecule type" value="Genomic_DNA"/>
</dbReference>
<dbReference type="Proteomes" id="UP000270296">
    <property type="component" value="Unassembled WGS sequence"/>
</dbReference>
<organism evidence="8">
    <name type="scientific">Soboliphyme baturini</name>
    <dbReference type="NCBI Taxonomy" id="241478"/>
    <lineage>
        <taxon>Eukaryota</taxon>
        <taxon>Metazoa</taxon>
        <taxon>Ecdysozoa</taxon>
        <taxon>Nematoda</taxon>
        <taxon>Enoplea</taxon>
        <taxon>Dorylaimia</taxon>
        <taxon>Dioctophymatida</taxon>
        <taxon>Dioctophymatoidea</taxon>
        <taxon>Soboliphymatidae</taxon>
        <taxon>Soboliphyme</taxon>
    </lineage>
</organism>
<reference evidence="6 7" key="2">
    <citation type="submission" date="2018-11" db="EMBL/GenBank/DDBJ databases">
        <authorList>
            <consortium name="Pathogen Informatics"/>
        </authorList>
    </citation>
    <scope>NUCLEOTIDE SEQUENCE [LARGE SCALE GENOMIC DNA]</scope>
</reference>
<dbReference type="InterPro" id="IPR038765">
    <property type="entry name" value="Papain-like_cys_pep_sf"/>
</dbReference>
<accession>A0A183ISL6</accession>
<dbReference type="PANTHER" id="PTHR12411">
    <property type="entry name" value="CYSTEINE PROTEASE FAMILY C1-RELATED"/>
    <property type="match status" value="1"/>
</dbReference>
<dbReference type="PRINTS" id="PR00705">
    <property type="entry name" value="PAPAIN"/>
</dbReference>
<evidence type="ECO:0000256" key="4">
    <source>
        <dbReference type="ARBA" id="ARBA00022807"/>
    </source>
</evidence>